<accession>A0A4U5V624</accession>
<reference evidence="1 2" key="1">
    <citation type="submission" date="2019-01" db="EMBL/GenBank/DDBJ databases">
        <title>Genome Assembly of Collichthys lucidus.</title>
        <authorList>
            <person name="Cai M."/>
            <person name="Xiao S."/>
        </authorList>
    </citation>
    <scope>NUCLEOTIDE SEQUENCE [LARGE SCALE GENOMIC DNA]</scope>
    <source>
        <strain evidence="1">JT15FE1705JMU</strain>
        <tissue evidence="1">Muscle</tissue>
    </source>
</reference>
<dbReference type="Proteomes" id="UP000298787">
    <property type="component" value="Chromosome 15"/>
</dbReference>
<dbReference type="AlphaFoldDB" id="A0A4U5V624"/>
<sequence length="213" mass="23111">MAKQPLIRVDYSQTCWTQSAMLNNGVVASKGQPAQVNNVPMLKPARGKNQTSPSPPSMLLYEGCPVPLPPVDKQKSDSEPLGMRPGHMCLPQPRWPDLTLCGLVFKPSGLSSEPGKLKEPVSTSAPIMAMDRVWFSFYPSNGTNPGSTFWGKNQHAGTTDPNLHQEPASHRAQCAFQASVARNNIALLAYLLTELKPDALSPEHAEEISIGIK</sequence>
<evidence type="ECO:0000313" key="1">
    <source>
        <dbReference type="EMBL" id="TKS83354.1"/>
    </source>
</evidence>
<evidence type="ECO:0000313" key="2">
    <source>
        <dbReference type="Proteomes" id="UP000298787"/>
    </source>
</evidence>
<protein>
    <submittedName>
        <fullName evidence="1">Uncharacterized protein</fullName>
    </submittedName>
</protein>
<name>A0A4U5V624_COLLU</name>
<gene>
    <name evidence="1" type="ORF">D9C73_017466</name>
</gene>
<proteinExistence type="predicted"/>
<keyword evidence="2" id="KW-1185">Reference proteome</keyword>
<dbReference type="EMBL" id="CM014092">
    <property type="protein sequence ID" value="TKS83354.1"/>
    <property type="molecule type" value="Genomic_DNA"/>
</dbReference>
<organism evidence="1 2">
    <name type="scientific">Collichthys lucidus</name>
    <name type="common">Big head croaker</name>
    <name type="synonym">Sciaena lucida</name>
    <dbReference type="NCBI Taxonomy" id="240159"/>
    <lineage>
        <taxon>Eukaryota</taxon>
        <taxon>Metazoa</taxon>
        <taxon>Chordata</taxon>
        <taxon>Craniata</taxon>
        <taxon>Vertebrata</taxon>
        <taxon>Euteleostomi</taxon>
        <taxon>Actinopterygii</taxon>
        <taxon>Neopterygii</taxon>
        <taxon>Teleostei</taxon>
        <taxon>Neoteleostei</taxon>
        <taxon>Acanthomorphata</taxon>
        <taxon>Eupercaria</taxon>
        <taxon>Sciaenidae</taxon>
        <taxon>Collichthys</taxon>
    </lineage>
</organism>